<evidence type="ECO:0000256" key="6">
    <source>
        <dbReference type="ARBA" id="ARBA00022532"/>
    </source>
</evidence>
<dbReference type="InterPro" id="IPR017900">
    <property type="entry name" value="4Fe4S_Fe_S_CS"/>
</dbReference>
<dbReference type="NCBIfam" id="TIGR00384">
    <property type="entry name" value="dhsB"/>
    <property type="match status" value="1"/>
</dbReference>
<dbReference type="PANTHER" id="PTHR11921">
    <property type="entry name" value="SUCCINATE DEHYDROGENASE IRON-SULFUR PROTEIN"/>
    <property type="match status" value="1"/>
</dbReference>
<dbReference type="PROSITE" id="PS00198">
    <property type="entry name" value="4FE4S_FER_1"/>
    <property type="match status" value="1"/>
</dbReference>
<keyword evidence="5" id="KW-0004">4Fe-4S</keyword>
<dbReference type="EMBL" id="JAVGJF010000038">
    <property type="protein sequence ID" value="MDQ7175730.1"/>
    <property type="molecule type" value="Genomic_DNA"/>
</dbReference>
<evidence type="ECO:0000313" key="23">
    <source>
        <dbReference type="Proteomes" id="UP001240157"/>
    </source>
</evidence>
<dbReference type="Gene3D" id="1.10.1060.10">
    <property type="entry name" value="Alpha-helical ferredoxin"/>
    <property type="match status" value="1"/>
</dbReference>
<dbReference type="EC" id="1.3.5.1" evidence="4"/>
<evidence type="ECO:0000256" key="9">
    <source>
        <dbReference type="ARBA" id="ARBA00023002"/>
    </source>
</evidence>
<evidence type="ECO:0000256" key="1">
    <source>
        <dbReference type="ARBA" id="ARBA00001927"/>
    </source>
</evidence>
<keyword evidence="7" id="KW-0001">2Fe-2S</keyword>
<feature type="domain" description="4Fe-4S ferredoxin-type" evidence="15">
    <location>
        <begin position="170"/>
        <end position="198"/>
    </location>
</feature>
<comment type="caution">
    <text evidence="17">The sequence shown here is derived from an EMBL/GenBank/DDBJ whole genome shotgun (WGS) entry which is preliminary data.</text>
</comment>
<dbReference type="NCBIfam" id="NF006391">
    <property type="entry name" value="PRK08640.1"/>
    <property type="match status" value="1"/>
</dbReference>
<dbReference type="GO" id="GO:0006099">
    <property type="term" value="P:tricarboxylic acid cycle"/>
    <property type="evidence" value="ECO:0007669"/>
    <property type="project" value="UniProtKB-KW"/>
</dbReference>
<evidence type="ECO:0000256" key="8">
    <source>
        <dbReference type="ARBA" id="ARBA00022723"/>
    </source>
</evidence>
<feature type="region of interest" description="Disordered" evidence="14">
    <location>
        <begin position="1"/>
        <end position="27"/>
    </location>
</feature>
<feature type="compositionally biased region" description="Polar residues" evidence="14">
    <location>
        <begin position="10"/>
        <end position="27"/>
    </location>
</feature>
<dbReference type="Pfam" id="PF13183">
    <property type="entry name" value="Fer4_8"/>
    <property type="match status" value="1"/>
</dbReference>
<organism evidence="17 22">
    <name type="scientific">Staphylococcus chromogenes</name>
    <name type="common">Staphylococcus hyicus subsp. chromogenes</name>
    <dbReference type="NCBI Taxonomy" id="46126"/>
    <lineage>
        <taxon>Bacteria</taxon>
        <taxon>Bacillati</taxon>
        <taxon>Bacillota</taxon>
        <taxon>Bacilli</taxon>
        <taxon>Bacillales</taxon>
        <taxon>Staphylococcaceae</taxon>
        <taxon>Staphylococcus</taxon>
    </lineage>
</organism>
<evidence type="ECO:0000313" key="19">
    <source>
        <dbReference type="EMBL" id="PTG69373.1"/>
    </source>
</evidence>
<evidence type="ECO:0000313" key="16">
    <source>
        <dbReference type="EMBL" id="MDQ7175730.1"/>
    </source>
</evidence>
<dbReference type="GO" id="GO:0009055">
    <property type="term" value="F:electron transfer activity"/>
    <property type="evidence" value="ECO:0007669"/>
    <property type="project" value="InterPro"/>
</dbReference>
<dbReference type="Pfam" id="PF13085">
    <property type="entry name" value="Fer2_3"/>
    <property type="match status" value="1"/>
</dbReference>
<comment type="cofactor">
    <cofactor evidence="13">
        <name>[2Fe-2S] cluster</name>
        <dbReference type="ChEBI" id="CHEBI:190135"/>
    </cofactor>
</comment>
<evidence type="ECO:0000256" key="13">
    <source>
        <dbReference type="ARBA" id="ARBA00034078"/>
    </source>
</evidence>
<keyword evidence="12" id="KW-0003">3Fe-4S</keyword>
<dbReference type="RefSeq" id="WP_037571633.1">
    <property type="nucleotide sequence ID" value="NZ_CP031274.1"/>
</dbReference>
<dbReference type="AlphaFoldDB" id="A0AAE5T1S1"/>
<evidence type="ECO:0000313" key="18">
    <source>
        <dbReference type="EMBL" id="PTG28528.1"/>
    </source>
</evidence>
<accession>A0AAE5T1S1</accession>
<dbReference type="GO" id="GO:0051537">
    <property type="term" value="F:2 iron, 2 sulfur cluster binding"/>
    <property type="evidence" value="ECO:0007669"/>
    <property type="project" value="UniProtKB-KW"/>
</dbReference>
<dbReference type="GO" id="GO:0051539">
    <property type="term" value="F:4 iron, 4 sulfur cluster binding"/>
    <property type="evidence" value="ECO:0007669"/>
    <property type="project" value="UniProtKB-KW"/>
</dbReference>
<name>A0AAE5T1S1_STACR</name>
<evidence type="ECO:0000256" key="12">
    <source>
        <dbReference type="ARBA" id="ARBA00023291"/>
    </source>
</evidence>
<comment type="cofactor">
    <cofactor evidence="1">
        <name>[3Fe-4S] cluster</name>
        <dbReference type="ChEBI" id="CHEBI:21137"/>
    </cofactor>
</comment>
<dbReference type="Proteomes" id="UP000242704">
    <property type="component" value="Unassembled WGS sequence"/>
</dbReference>
<reference evidence="16 23" key="3">
    <citation type="submission" date="2023-08" db="EMBL/GenBank/DDBJ databases">
        <title>Whole genome sequencing of Staphylococcus chromogenes NNSch 2386.</title>
        <authorList>
            <person name="Kropotov V.S."/>
            <person name="Boriskina E.V."/>
            <person name="Gordinskaya N.A."/>
            <person name="Shkurkina I.S."/>
            <person name="Kryazhev D.V."/>
            <person name="Alekseeva A.E."/>
            <person name="Makhova M.A."/>
        </authorList>
    </citation>
    <scope>NUCLEOTIDE SEQUENCE [LARGE SCALE GENOMIC DNA]</scope>
    <source>
        <strain evidence="16 23">NNSch 2386</strain>
    </source>
</reference>
<evidence type="ECO:0000256" key="11">
    <source>
        <dbReference type="ARBA" id="ARBA00023014"/>
    </source>
</evidence>
<protein>
    <recommendedName>
        <fullName evidence="4">succinate dehydrogenase</fullName>
        <ecNumber evidence="4">1.3.5.1</ecNumber>
    </recommendedName>
</protein>
<reference evidence="20 21" key="1">
    <citation type="journal article" date="2016" name="Front. Microbiol.">
        <title>Comprehensive Phylogenetic Analysis of Bovine Non-aureus Staphylococci Species Based on Whole-Genome Sequencing.</title>
        <authorList>
            <person name="Naushad S."/>
            <person name="Barkema H.W."/>
            <person name="Luby C."/>
            <person name="Condas L.A."/>
            <person name="Nobrega D.B."/>
            <person name="Carson D.A."/>
            <person name="De Buck J."/>
        </authorList>
    </citation>
    <scope>NUCLEOTIDE SEQUENCE [LARGE SCALE GENOMIC DNA]</scope>
    <source>
        <strain evidence="18 21">SNUC 105</strain>
        <strain evidence="19 20">SNUC 1363</strain>
        <strain evidence="17 22">SNUC 505</strain>
    </source>
</reference>
<keyword evidence="10" id="KW-0408">Iron</keyword>
<keyword evidence="20" id="KW-1185">Reference proteome</keyword>
<dbReference type="GO" id="GO:0051538">
    <property type="term" value="F:3 iron, 4 sulfur cluster binding"/>
    <property type="evidence" value="ECO:0007669"/>
    <property type="project" value="UniProtKB-KW"/>
</dbReference>
<dbReference type="Proteomes" id="UP000242008">
    <property type="component" value="Unassembled WGS sequence"/>
</dbReference>
<keyword evidence="8" id="KW-0479">Metal-binding</keyword>
<keyword evidence="9" id="KW-0560">Oxidoreductase</keyword>
<gene>
    <name evidence="16" type="primary">sdhB</name>
    <name evidence="18" type="ORF">BU638_02695</name>
    <name evidence="17" type="ORF">BU653_04145</name>
    <name evidence="19" type="ORF">BU676_07550</name>
    <name evidence="16" type="ORF">RCF65_06970</name>
</gene>
<dbReference type="Gene3D" id="3.10.20.30">
    <property type="match status" value="1"/>
</dbReference>
<dbReference type="EMBL" id="PZAO01000016">
    <property type="protein sequence ID" value="PTG69373.1"/>
    <property type="molecule type" value="Genomic_DNA"/>
</dbReference>
<evidence type="ECO:0000313" key="22">
    <source>
        <dbReference type="Proteomes" id="UP000242704"/>
    </source>
</evidence>
<evidence type="ECO:0000256" key="10">
    <source>
        <dbReference type="ARBA" id="ARBA00023004"/>
    </source>
</evidence>
<evidence type="ECO:0000256" key="3">
    <source>
        <dbReference type="ARBA" id="ARBA00009433"/>
    </source>
</evidence>
<dbReference type="InterPro" id="IPR012675">
    <property type="entry name" value="Beta-grasp_dom_sf"/>
</dbReference>
<evidence type="ECO:0000256" key="4">
    <source>
        <dbReference type="ARBA" id="ARBA00012792"/>
    </source>
</evidence>
<sequence>MAETKELQQKEVQTSNENVQQSNDNKSNKTIKLIIKRQKDANSQPYEESFEIPYRENLNVIACLMEIRRNPINDKGEKTTPVTWDMNCLEEVCGACSMVINGRARQSCSAIVDQLEQPIRLEPMNTFPVIRDLQVDRSRMFDNLKRMKAWIPIDGTYDLGPGPRMPEKKRQTAYELSKCMTCGVCLEVCPNVTSKNDFVGAQAISQVRLFNLHPTGAMTKDERLDALMDQGGLQACGNSQNCVQACPKGIPLTTSIAAMNRESSFHMFKSFFGSDHKVN</sequence>
<comment type="cofactor">
    <cofactor evidence="2">
        <name>[4Fe-4S] cluster</name>
        <dbReference type="ChEBI" id="CHEBI:49883"/>
    </cofactor>
</comment>
<evidence type="ECO:0000256" key="5">
    <source>
        <dbReference type="ARBA" id="ARBA00022485"/>
    </source>
</evidence>
<dbReference type="GO" id="GO:0022904">
    <property type="term" value="P:respiratory electron transport chain"/>
    <property type="evidence" value="ECO:0007669"/>
    <property type="project" value="TreeGrafter"/>
</dbReference>
<evidence type="ECO:0000259" key="15">
    <source>
        <dbReference type="PROSITE" id="PS51379"/>
    </source>
</evidence>
<dbReference type="InterPro" id="IPR004489">
    <property type="entry name" value="Succ_DH/fum_Rdtase_Fe-S"/>
</dbReference>
<dbReference type="GO" id="GO:0008177">
    <property type="term" value="F:succinate dehydrogenase (quinone) activity"/>
    <property type="evidence" value="ECO:0007669"/>
    <property type="project" value="UniProtKB-EC"/>
</dbReference>
<dbReference type="InterPro" id="IPR025192">
    <property type="entry name" value="Succ_DH/fum_Rdtase_N"/>
</dbReference>
<evidence type="ECO:0000256" key="2">
    <source>
        <dbReference type="ARBA" id="ARBA00001966"/>
    </source>
</evidence>
<dbReference type="InterPro" id="IPR050573">
    <property type="entry name" value="SDH/FRD_Iron-Sulfur"/>
</dbReference>
<dbReference type="InterPro" id="IPR036010">
    <property type="entry name" value="2Fe-2S_ferredoxin-like_sf"/>
</dbReference>
<dbReference type="FunFam" id="3.10.20.30:FF:000018">
    <property type="entry name" value="Succinate dehydrogenase iron-sulfur subunit"/>
    <property type="match status" value="1"/>
</dbReference>
<evidence type="ECO:0000313" key="20">
    <source>
        <dbReference type="Proteomes" id="UP000242008"/>
    </source>
</evidence>
<reference evidence="17" key="2">
    <citation type="submission" date="2018-03" db="EMBL/GenBank/DDBJ databases">
        <authorList>
            <person name="Naushad S."/>
        </authorList>
    </citation>
    <scope>NUCLEOTIDE SEQUENCE</scope>
    <source>
        <strain evidence="18">SNUC 105</strain>
        <strain evidence="19">SNUC 1363</strain>
        <strain evidence="17">SNUC 505</strain>
    </source>
</reference>
<evidence type="ECO:0000256" key="7">
    <source>
        <dbReference type="ARBA" id="ARBA00022714"/>
    </source>
</evidence>
<dbReference type="PANTHER" id="PTHR11921:SF29">
    <property type="entry name" value="SUCCINATE DEHYDROGENASE [UBIQUINONE] IRON-SULFUR SUBUNIT, MITOCHONDRIAL"/>
    <property type="match status" value="1"/>
</dbReference>
<dbReference type="InterPro" id="IPR009051">
    <property type="entry name" value="Helical_ferredxn"/>
</dbReference>
<comment type="similarity">
    <text evidence="3">Belongs to the succinate dehydrogenase/fumarate reductase iron-sulfur protein family.</text>
</comment>
<dbReference type="Proteomes" id="UP000242144">
    <property type="component" value="Unassembled WGS sequence"/>
</dbReference>
<proteinExistence type="inferred from homology"/>
<dbReference type="EMBL" id="PZCM01000002">
    <property type="protein sequence ID" value="PTG28528.1"/>
    <property type="molecule type" value="Genomic_DNA"/>
</dbReference>
<dbReference type="PROSITE" id="PS51379">
    <property type="entry name" value="4FE4S_FER_2"/>
    <property type="match status" value="1"/>
</dbReference>
<evidence type="ECO:0000313" key="17">
    <source>
        <dbReference type="EMBL" id="PTG15669.1"/>
    </source>
</evidence>
<dbReference type="FunFam" id="1.10.1060.10:FF:000005">
    <property type="entry name" value="Succinate dehydrogenase iron-sulfur subunit"/>
    <property type="match status" value="1"/>
</dbReference>
<dbReference type="Proteomes" id="UP001240157">
    <property type="component" value="Unassembled WGS sequence"/>
</dbReference>
<dbReference type="GO" id="GO:0046872">
    <property type="term" value="F:metal ion binding"/>
    <property type="evidence" value="ECO:0007669"/>
    <property type="project" value="UniProtKB-KW"/>
</dbReference>
<evidence type="ECO:0000256" key="14">
    <source>
        <dbReference type="SAM" id="MobiDB-lite"/>
    </source>
</evidence>
<dbReference type="InterPro" id="IPR017896">
    <property type="entry name" value="4Fe4S_Fe-S-bd"/>
</dbReference>
<dbReference type="EMBL" id="PZBZ01000016">
    <property type="protein sequence ID" value="PTG15669.1"/>
    <property type="molecule type" value="Genomic_DNA"/>
</dbReference>
<keyword evidence="11" id="KW-0411">Iron-sulfur</keyword>
<dbReference type="SUPFAM" id="SSF54292">
    <property type="entry name" value="2Fe-2S ferredoxin-like"/>
    <property type="match status" value="1"/>
</dbReference>
<dbReference type="GeneID" id="93655916"/>
<dbReference type="SUPFAM" id="SSF46548">
    <property type="entry name" value="alpha-helical ferredoxin"/>
    <property type="match status" value="1"/>
</dbReference>
<evidence type="ECO:0000313" key="21">
    <source>
        <dbReference type="Proteomes" id="UP000242144"/>
    </source>
</evidence>
<keyword evidence="6" id="KW-0816">Tricarboxylic acid cycle</keyword>